<dbReference type="Proteomes" id="UP000297910">
    <property type="component" value="Unassembled WGS sequence"/>
</dbReference>
<dbReference type="EMBL" id="PQXI01000655">
    <property type="protein sequence ID" value="TGO14331.1"/>
    <property type="molecule type" value="Genomic_DNA"/>
</dbReference>
<protein>
    <submittedName>
        <fullName evidence="1">Uncharacterized protein</fullName>
    </submittedName>
</protein>
<proteinExistence type="predicted"/>
<accession>A0A4Z1EYN7</accession>
<evidence type="ECO:0000313" key="1">
    <source>
        <dbReference type="EMBL" id="TGO14331.1"/>
    </source>
</evidence>
<comment type="caution">
    <text evidence="1">The sequence shown here is derived from an EMBL/GenBank/DDBJ whole genome shotgun (WGS) entry which is preliminary data.</text>
</comment>
<sequence length="132" mass="14505">MIEEITLETGSILPTVNTAIVAPLSVELGPLPQPVPGPIGTDVGIEFDVAVGNADPNTTLARDSMELDVCWYKPAHAPLAFGSCTYLIGPPRIACLQFCPQDMLELRIYQTQVRTKWQWIDSKQTRISNHLS</sequence>
<name>A0A4Z1EYN7_9HELO</name>
<keyword evidence="2" id="KW-1185">Reference proteome</keyword>
<dbReference type="AlphaFoldDB" id="A0A4Z1EYN7"/>
<reference evidence="1 2" key="1">
    <citation type="submission" date="2017-12" db="EMBL/GenBank/DDBJ databases">
        <title>Comparative genomics of Botrytis spp.</title>
        <authorList>
            <person name="Valero-Jimenez C.A."/>
            <person name="Tapia P."/>
            <person name="Veloso J."/>
            <person name="Silva-Moreno E."/>
            <person name="Staats M."/>
            <person name="Valdes J.H."/>
            <person name="Van Kan J.A.L."/>
        </authorList>
    </citation>
    <scope>NUCLEOTIDE SEQUENCE [LARGE SCALE GENOMIC DNA]</scope>
    <source>
        <strain evidence="1 2">Bp0003</strain>
    </source>
</reference>
<evidence type="ECO:0000313" key="2">
    <source>
        <dbReference type="Proteomes" id="UP000297910"/>
    </source>
</evidence>
<organism evidence="1 2">
    <name type="scientific">Botrytis paeoniae</name>
    <dbReference type="NCBI Taxonomy" id="278948"/>
    <lineage>
        <taxon>Eukaryota</taxon>
        <taxon>Fungi</taxon>
        <taxon>Dikarya</taxon>
        <taxon>Ascomycota</taxon>
        <taxon>Pezizomycotina</taxon>
        <taxon>Leotiomycetes</taxon>
        <taxon>Helotiales</taxon>
        <taxon>Sclerotiniaceae</taxon>
        <taxon>Botrytis</taxon>
    </lineage>
</organism>
<gene>
    <name evidence="1" type="ORF">BPAE_0657g00040</name>
</gene>